<dbReference type="PANTHER" id="PTHR10900:SF120">
    <property type="entry name" value="MUCIN-5AC-RELATED"/>
    <property type="match status" value="1"/>
</dbReference>
<dbReference type="InterPro" id="IPR050904">
    <property type="entry name" value="Adhesion/Biosynth-related"/>
</dbReference>
<dbReference type="Gene3D" id="2.30.180.10">
    <property type="entry name" value="FAS1 domain"/>
    <property type="match status" value="2"/>
</dbReference>
<feature type="domain" description="FAS1" evidence="1">
    <location>
        <begin position="255"/>
        <end position="384"/>
    </location>
</feature>
<sequence length="439" mass="48087">MGRTQRNGFSYLATGRWTRFLCPVHHAFPGIRRSWTPSTASTTATADIFVLKNINSKDGQENRCRDTSQGPPALFLTEKFYVTASGYATENHDDSEYDVQSAYPPQSVDLLTILRQNGITTFVDLIVKAGLEETFSQNGPRIVLTPTNEAFAVIDPAILATIINDIDLLRDILTYHLVFFRQPFTIVSAILHELALPTAQGGLVRFNLYRQRGSSFATEDIATANGAPLLRAIPAGEKLIYVIDRVLNPKALSPNNTLQIFLENNEDLSIFLRIYNSVILTQNTIAVFPKTIFVPTNAAFKALPPGVLDSLFANPRELVVLLNTHMASGTFYAAGLTDGPLTVFSGATVDVDVSPSGITVGKAKIIRSDISLVEGVVHVSDSLVQAGPTYIERVNYLEVASHRIDDVHPPLPGFECTCRNFCSARENSELKGRVRKAGC</sequence>
<dbReference type="EMBL" id="JAOYFB010000037">
    <property type="protein sequence ID" value="KAK4023783.1"/>
    <property type="molecule type" value="Genomic_DNA"/>
</dbReference>
<comment type="caution">
    <text evidence="2">The sequence shown here is derived from an EMBL/GenBank/DDBJ whole genome shotgun (WGS) entry which is preliminary data.</text>
</comment>
<dbReference type="Pfam" id="PF02469">
    <property type="entry name" value="Fasciclin"/>
    <property type="match status" value="2"/>
</dbReference>
<gene>
    <name evidence="2" type="ORF">OUZ56_009183</name>
</gene>
<organism evidence="2 3">
    <name type="scientific">Daphnia magna</name>
    <dbReference type="NCBI Taxonomy" id="35525"/>
    <lineage>
        <taxon>Eukaryota</taxon>
        <taxon>Metazoa</taxon>
        <taxon>Ecdysozoa</taxon>
        <taxon>Arthropoda</taxon>
        <taxon>Crustacea</taxon>
        <taxon>Branchiopoda</taxon>
        <taxon>Diplostraca</taxon>
        <taxon>Cladocera</taxon>
        <taxon>Anomopoda</taxon>
        <taxon>Daphniidae</taxon>
        <taxon>Daphnia</taxon>
    </lineage>
</organism>
<evidence type="ECO:0000259" key="1">
    <source>
        <dbReference type="PROSITE" id="PS50213"/>
    </source>
</evidence>
<dbReference type="InterPro" id="IPR036378">
    <property type="entry name" value="FAS1_dom_sf"/>
</dbReference>
<evidence type="ECO:0000313" key="3">
    <source>
        <dbReference type="Proteomes" id="UP001234178"/>
    </source>
</evidence>
<dbReference type="SUPFAM" id="SSF82153">
    <property type="entry name" value="FAS1 domain"/>
    <property type="match status" value="2"/>
</dbReference>
<feature type="domain" description="FAS1" evidence="1">
    <location>
        <begin position="106"/>
        <end position="247"/>
    </location>
</feature>
<dbReference type="PROSITE" id="PS50213">
    <property type="entry name" value="FAS1"/>
    <property type="match status" value="2"/>
</dbReference>
<dbReference type="PANTHER" id="PTHR10900">
    <property type="entry name" value="PERIOSTIN-RELATED"/>
    <property type="match status" value="1"/>
</dbReference>
<proteinExistence type="predicted"/>
<dbReference type="Proteomes" id="UP001234178">
    <property type="component" value="Unassembled WGS sequence"/>
</dbReference>
<protein>
    <recommendedName>
        <fullName evidence="1">FAS1 domain-containing protein</fullName>
    </recommendedName>
</protein>
<keyword evidence="3" id="KW-1185">Reference proteome</keyword>
<dbReference type="InterPro" id="IPR000782">
    <property type="entry name" value="FAS1_domain"/>
</dbReference>
<dbReference type="SMART" id="SM00554">
    <property type="entry name" value="FAS1"/>
    <property type="match status" value="2"/>
</dbReference>
<evidence type="ECO:0000313" key="2">
    <source>
        <dbReference type="EMBL" id="KAK4023783.1"/>
    </source>
</evidence>
<name>A0ABR0AFA5_9CRUS</name>
<reference evidence="2 3" key="1">
    <citation type="journal article" date="2023" name="Nucleic Acids Res.">
        <title>The hologenome of Daphnia magna reveals possible DNA methylation and microbiome-mediated evolution of the host genome.</title>
        <authorList>
            <person name="Chaturvedi A."/>
            <person name="Li X."/>
            <person name="Dhandapani V."/>
            <person name="Marshall H."/>
            <person name="Kissane S."/>
            <person name="Cuenca-Cambronero M."/>
            <person name="Asole G."/>
            <person name="Calvet F."/>
            <person name="Ruiz-Romero M."/>
            <person name="Marangio P."/>
            <person name="Guigo R."/>
            <person name="Rago D."/>
            <person name="Mirbahai L."/>
            <person name="Eastwood N."/>
            <person name="Colbourne J.K."/>
            <person name="Zhou J."/>
            <person name="Mallon E."/>
            <person name="Orsini L."/>
        </authorList>
    </citation>
    <scope>NUCLEOTIDE SEQUENCE [LARGE SCALE GENOMIC DNA]</scope>
    <source>
        <strain evidence="2">LRV0_1</strain>
    </source>
</reference>
<accession>A0ABR0AFA5</accession>